<keyword evidence="3" id="KW-1185">Reference proteome</keyword>
<sequence length="228" mass="25951">MWKSCFPSLSENIPISCPFVPPPTGAPPMPTPLSHRRYTPKRPWAPMSDAEWAAVLPHLRVVVMGQGRPLADARARIDAMFRIAASGQPWHRLPEQYGKPDTVSRHFRRLARMGLWMRLLGACAAPDAPPALRRIEHFVVRAARRAMRVLGMDAAVMAERLGLLSAMPVLPIYLCRPHWFGVFEGHLAETLRAHRDAPLALPFKDLRILLRVMRFYAGKPWHRRWAEP</sequence>
<dbReference type="PANTHER" id="PTHR46637:SF1">
    <property type="entry name" value="BLL5188 PROTEIN"/>
    <property type="match status" value="1"/>
</dbReference>
<dbReference type="AlphaFoldDB" id="A0A4R4DNG0"/>
<evidence type="ECO:0000313" key="2">
    <source>
        <dbReference type="EMBL" id="TCZ63220.1"/>
    </source>
</evidence>
<protein>
    <submittedName>
        <fullName evidence="2">Transposase</fullName>
    </submittedName>
</protein>
<dbReference type="Proteomes" id="UP000295023">
    <property type="component" value="Unassembled WGS sequence"/>
</dbReference>
<evidence type="ECO:0000313" key="3">
    <source>
        <dbReference type="Proteomes" id="UP000295023"/>
    </source>
</evidence>
<dbReference type="Pfam" id="PF13340">
    <property type="entry name" value="DUF4096"/>
    <property type="match status" value="1"/>
</dbReference>
<dbReference type="OrthoDB" id="7263379at2"/>
<dbReference type="EMBL" id="SKBM01000008">
    <property type="protein sequence ID" value="TCZ63220.1"/>
    <property type="molecule type" value="Genomic_DNA"/>
</dbReference>
<accession>A0A4R4DNG0</accession>
<dbReference type="InterPro" id="IPR052909">
    <property type="entry name" value="Transposase_6_like"/>
</dbReference>
<comment type="caution">
    <text evidence="2">The sequence shown here is derived from an EMBL/GenBank/DDBJ whole genome shotgun (WGS) entry which is preliminary data.</text>
</comment>
<organism evidence="2 3">
    <name type="scientific">Roseicella aquatilis</name>
    <dbReference type="NCBI Taxonomy" id="2527868"/>
    <lineage>
        <taxon>Bacteria</taxon>
        <taxon>Pseudomonadati</taxon>
        <taxon>Pseudomonadota</taxon>
        <taxon>Alphaproteobacteria</taxon>
        <taxon>Acetobacterales</taxon>
        <taxon>Roseomonadaceae</taxon>
        <taxon>Roseicella</taxon>
    </lineage>
</organism>
<feature type="domain" description="Insertion element IS402-like" evidence="1">
    <location>
        <begin position="47"/>
        <end position="119"/>
    </location>
</feature>
<evidence type="ECO:0000259" key="1">
    <source>
        <dbReference type="Pfam" id="PF13340"/>
    </source>
</evidence>
<proteinExistence type="predicted"/>
<name>A0A4R4DNG0_9PROT</name>
<dbReference type="PANTHER" id="PTHR46637">
    <property type="entry name" value="TIS1421-TRANSPOSASE PROTEIN A"/>
    <property type="match status" value="1"/>
</dbReference>
<gene>
    <name evidence="2" type="ORF">EXY23_10320</name>
</gene>
<reference evidence="2 3" key="1">
    <citation type="submission" date="2019-03" db="EMBL/GenBank/DDBJ databases">
        <title>Paracraurococcus aquatilis NE82 genome sequence.</title>
        <authorList>
            <person name="Zhao Y."/>
            <person name="Du Z."/>
        </authorList>
    </citation>
    <scope>NUCLEOTIDE SEQUENCE [LARGE SCALE GENOMIC DNA]</scope>
    <source>
        <strain evidence="2 3">NE82</strain>
    </source>
</reference>
<dbReference type="InterPro" id="IPR025161">
    <property type="entry name" value="IS402-like_dom"/>
</dbReference>